<organism evidence="1 2">
    <name type="scientific">Trifolium pratense</name>
    <name type="common">Red clover</name>
    <dbReference type="NCBI Taxonomy" id="57577"/>
    <lineage>
        <taxon>Eukaryota</taxon>
        <taxon>Viridiplantae</taxon>
        <taxon>Streptophyta</taxon>
        <taxon>Embryophyta</taxon>
        <taxon>Tracheophyta</taxon>
        <taxon>Spermatophyta</taxon>
        <taxon>Magnoliopsida</taxon>
        <taxon>eudicotyledons</taxon>
        <taxon>Gunneridae</taxon>
        <taxon>Pentapetalae</taxon>
        <taxon>rosids</taxon>
        <taxon>fabids</taxon>
        <taxon>Fabales</taxon>
        <taxon>Fabaceae</taxon>
        <taxon>Papilionoideae</taxon>
        <taxon>50 kb inversion clade</taxon>
        <taxon>NPAAA clade</taxon>
        <taxon>Hologalegina</taxon>
        <taxon>IRL clade</taxon>
        <taxon>Trifolieae</taxon>
        <taxon>Trifolium</taxon>
    </lineage>
</organism>
<evidence type="ECO:0000313" key="2">
    <source>
        <dbReference type="Proteomes" id="UP001177021"/>
    </source>
</evidence>
<protein>
    <submittedName>
        <fullName evidence="1">Uncharacterized protein</fullName>
    </submittedName>
</protein>
<name>A0ACB0M843_TRIPR</name>
<accession>A0ACB0M843</accession>
<sequence length="490" mass="55929">MDPLLYYSFLFLTFILTLKLLLQKINSQNLPPSPSITLPIIGNIHNIDLPLHRSLQNLAQKYGNIFTLWLGSRRVVIISSQTLVQQCLSKHDIVLSNRARFLTGKHLFYNYSSLLSAPHGDYSRNIRRVITNDVLSTERLKSFAEMRRKETLKFITKLAKDTCEGFTRVELRTRLTNMTFEIMTRMIVGDANEMKKFKDMIDEMMPLLGNNMGDFVPLIRLFDFGGLVKRMKDVAKRGNSFMQGIIDGIRSEEHGGSNMLQHLLTLQKSQPENYSDVIIKGIIQGLYLAGTDTSAMTVEWAMTALLNNPHILKKAKDEIDTQIGYDRLVDESDIPNLPYLQNIIYETLRLYPVAPLLLPRFTSDKFNIEGFTIPRDTIVMINAWAIQRDPKTWSDASCFKPERFEIEGEANKLVAFGFGRRACPGAGLAHRTMGLSLGLLIQCFEWNRLTQEEVDMTESKIGLVMEKLNALETMCKARPIIKKVIQELNI</sequence>
<proteinExistence type="predicted"/>
<keyword evidence="2" id="KW-1185">Reference proteome</keyword>
<dbReference type="Proteomes" id="UP001177021">
    <property type="component" value="Unassembled WGS sequence"/>
</dbReference>
<dbReference type="EMBL" id="CASHSV030000823">
    <property type="protein sequence ID" value="CAJ2677820.1"/>
    <property type="molecule type" value="Genomic_DNA"/>
</dbReference>
<reference evidence="1" key="1">
    <citation type="submission" date="2023-10" db="EMBL/GenBank/DDBJ databases">
        <authorList>
            <person name="Rodriguez Cubillos JULIANA M."/>
            <person name="De Vega J."/>
        </authorList>
    </citation>
    <scope>NUCLEOTIDE SEQUENCE</scope>
</reference>
<comment type="caution">
    <text evidence="1">The sequence shown here is derived from an EMBL/GenBank/DDBJ whole genome shotgun (WGS) entry which is preliminary data.</text>
</comment>
<evidence type="ECO:0000313" key="1">
    <source>
        <dbReference type="EMBL" id="CAJ2677820.1"/>
    </source>
</evidence>
<gene>
    <name evidence="1" type="ORF">MILVUS5_LOCUS40243</name>
</gene>